<dbReference type="Proteomes" id="UP001501509">
    <property type="component" value="Unassembled WGS sequence"/>
</dbReference>
<reference evidence="2" key="1">
    <citation type="journal article" date="2019" name="Int. J. Syst. Evol. Microbiol.">
        <title>The Global Catalogue of Microorganisms (GCM) 10K type strain sequencing project: providing services to taxonomists for standard genome sequencing and annotation.</title>
        <authorList>
            <consortium name="The Broad Institute Genomics Platform"/>
            <consortium name="The Broad Institute Genome Sequencing Center for Infectious Disease"/>
            <person name="Wu L."/>
            <person name="Ma J."/>
        </authorList>
    </citation>
    <scope>NUCLEOTIDE SEQUENCE [LARGE SCALE GENOMIC DNA]</scope>
    <source>
        <strain evidence="2">JCM 6833</strain>
    </source>
</reference>
<sequence>MAGCDARTSPPELYAWDLEKADGAGSCGMTDDREAAFGNVGQALAGAPPGAKGRVRRVEPSYSGRVGYVDLGTVGWARQDGTGVSWIR</sequence>
<comment type="caution">
    <text evidence="1">The sequence shown here is derived from an EMBL/GenBank/DDBJ whole genome shotgun (WGS) entry which is preliminary data.</text>
</comment>
<proteinExistence type="predicted"/>
<dbReference type="RefSeq" id="WP_344543951.1">
    <property type="nucleotide sequence ID" value="NZ_BAAATD010000006.1"/>
</dbReference>
<name>A0ABP6CA03_9ACTN</name>
<evidence type="ECO:0000313" key="2">
    <source>
        <dbReference type="Proteomes" id="UP001501509"/>
    </source>
</evidence>
<dbReference type="EMBL" id="BAAATD010000006">
    <property type="protein sequence ID" value="GAA2606619.1"/>
    <property type="molecule type" value="Genomic_DNA"/>
</dbReference>
<accession>A0ABP6CA03</accession>
<evidence type="ECO:0008006" key="3">
    <source>
        <dbReference type="Google" id="ProtNLM"/>
    </source>
</evidence>
<gene>
    <name evidence="1" type="ORF">GCM10010411_46000</name>
</gene>
<protein>
    <recommendedName>
        <fullName evidence="3">Lipoprotein</fullName>
    </recommendedName>
</protein>
<organism evidence="1 2">
    <name type="scientific">Actinomadura fulvescens</name>
    <dbReference type="NCBI Taxonomy" id="46160"/>
    <lineage>
        <taxon>Bacteria</taxon>
        <taxon>Bacillati</taxon>
        <taxon>Actinomycetota</taxon>
        <taxon>Actinomycetes</taxon>
        <taxon>Streptosporangiales</taxon>
        <taxon>Thermomonosporaceae</taxon>
        <taxon>Actinomadura</taxon>
    </lineage>
</organism>
<keyword evidence="2" id="KW-1185">Reference proteome</keyword>
<evidence type="ECO:0000313" key="1">
    <source>
        <dbReference type="EMBL" id="GAA2606619.1"/>
    </source>
</evidence>